<feature type="compositionally biased region" description="Basic and acidic residues" evidence="1">
    <location>
        <begin position="409"/>
        <end position="418"/>
    </location>
</feature>
<organism evidence="2 3">
    <name type="scientific">Solanum commersonii</name>
    <name type="common">Commerson's wild potato</name>
    <name type="synonym">Commerson's nightshade</name>
    <dbReference type="NCBI Taxonomy" id="4109"/>
    <lineage>
        <taxon>Eukaryota</taxon>
        <taxon>Viridiplantae</taxon>
        <taxon>Streptophyta</taxon>
        <taxon>Embryophyta</taxon>
        <taxon>Tracheophyta</taxon>
        <taxon>Spermatophyta</taxon>
        <taxon>Magnoliopsida</taxon>
        <taxon>eudicotyledons</taxon>
        <taxon>Gunneridae</taxon>
        <taxon>Pentapetalae</taxon>
        <taxon>asterids</taxon>
        <taxon>lamiids</taxon>
        <taxon>Solanales</taxon>
        <taxon>Solanaceae</taxon>
        <taxon>Solanoideae</taxon>
        <taxon>Solaneae</taxon>
        <taxon>Solanum</taxon>
    </lineage>
</organism>
<sequence>MSYFELRDYIKELGYTIDCDFFIKWDGLFVLVDNDIVDNDKVIFDLFNMINDGDTVEVYIFHGVSEANQAHLNWSLSLITQFKDQPTTVPPPSPSFIVPPPFPSTVPPSSIVPPSSTVPPSSHFTVPPLSFVPLFDIIIDNDPTDDEIEDESRTEGDTNEDTEVDNDVHQKESFVGKLGSDEPYYLSDKTPSFEIDDETGWGDGEEVDQVVNKPVIKKKIPNKVVFDATSEKIVWELGLVFGSVEEFRVAVTKYAVQDHIQIEKYVNEPGRVRGLEIVVQDVLPLVEHRKCARHVLANWCKNWKGVERKRVFWRIAKFTFEPELKDNIHAMNKLGQDCLDDLLCVVALHYKELEPINYVASCYSKKTYLSTYAYFTRPMNNIKMWPTSNNPIVKPPKIKKMPGRPSKVKRNEADESRKTGKLSKRSVVMTCSKCGTQGHNKRGSPTRNQASPNQSTELFSQARGTGPRLGRGRGMAQHSQTSSEATCSGNDLEREKRPVEHEDTSGGQTRHFKRPRMSGLSSKRVINIGTRVTKRADVVTGDIGYIPVRGFKWKGKTTITSSNLERMRAEKPGLSSRKVINTSTRVTKRADVVTGDIGYTPVRGFKWKGKTTITSSNLERMRVEKVIQTRFAVAATANSQSQTSLSRKTFMPWK</sequence>
<name>A0A9J5XUT4_SOLCO</name>
<proteinExistence type="predicted"/>
<feature type="compositionally biased region" description="Polar residues" evidence="1">
    <location>
        <begin position="477"/>
        <end position="489"/>
    </location>
</feature>
<feature type="region of interest" description="Disordered" evidence="1">
    <location>
        <begin position="142"/>
        <end position="164"/>
    </location>
</feature>
<keyword evidence="3" id="KW-1185">Reference proteome</keyword>
<accession>A0A9J5XUT4</accession>
<dbReference type="OrthoDB" id="1323178at2759"/>
<protein>
    <submittedName>
        <fullName evidence="2">Uncharacterized protein</fullName>
    </submittedName>
</protein>
<evidence type="ECO:0000313" key="3">
    <source>
        <dbReference type="Proteomes" id="UP000824120"/>
    </source>
</evidence>
<evidence type="ECO:0000256" key="1">
    <source>
        <dbReference type="SAM" id="MobiDB-lite"/>
    </source>
</evidence>
<dbReference type="AlphaFoldDB" id="A0A9J5XUT4"/>
<evidence type="ECO:0000313" key="2">
    <source>
        <dbReference type="EMBL" id="KAG5591953.1"/>
    </source>
</evidence>
<feature type="region of interest" description="Disordered" evidence="1">
    <location>
        <begin position="391"/>
        <end position="518"/>
    </location>
</feature>
<gene>
    <name evidence="2" type="ORF">H5410_042467</name>
</gene>
<feature type="compositionally biased region" description="Basic and acidic residues" evidence="1">
    <location>
        <begin position="491"/>
        <end position="504"/>
    </location>
</feature>
<dbReference type="EMBL" id="JACXVP010000008">
    <property type="protein sequence ID" value="KAG5591953.1"/>
    <property type="molecule type" value="Genomic_DNA"/>
</dbReference>
<feature type="compositionally biased region" description="Polar residues" evidence="1">
    <location>
        <begin position="445"/>
        <end position="459"/>
    </location>
</feature>
<reference evidence="2 3" key="1">
    <citation type="submission" date="2020-09" db="EMBL/GenBank/DDBJ databases">
        <title>De no assembly of potato wild relative species, Solanum commersonii.</title>
        <authorList>
            <person name="Cho K."/>
        </authorList>
    </citation>
    <scope>NUCLEOTIDE SEQUENCE [LARGE SCALE GENOMIC DNA]</scope>
    <source>
        <strain evidence="2">LZ3.2</strain>
        <tissue evidence="2">Leaf</tissue>
    </source>
</reference>
<comment type="caution">
    <text evidence="2">The sequence shown here is derived from an EMBL/GenBank/DDBJ whole genome shotgun (WGS) entry which is preliminary data.</text>
</comment>
<dbReference type="Proteomes" id="UP000824120">
    <property type="component" value="Chromosome 8"/>
</dbReference>
<feature type="compositionally biased region" description="Basic residues" evidence="1">
    <location>
        <begin position="396"/>
        <end position="408"/>
    </location>
</feature>